<name>A0A109LH99_PSEFL</name>
<sequence length="158" mass="16511">MVIGEQAVALYHHDVQPIVGVVQHPRIAPGQQVVEHALAALTDLGHGYAFGKALLVVQPAQVEQTLHRVGQAGAGKPPGANGRADQRTLARRTGQPVTEQRQVQPLDTQGLGAARRAGEDTDVGRRKALLADAGEGALAGLEGQGRELDMDGCHTGLC</sequence>
<dbReference type="AlphaFoldDB" id="A0A109LH99"/>
<comment type="caution">
    <text evidence="2">The sequence shown here is derived from an EMBL/GenBank/DDBJ whole genome shotgun (WGS) entry which is preliminary data.</text>
</comment>
<evidence type="ECO:0000313" key="2">
    <source>
        <dbReference type="EMBL" id="KWV87710.1"/>
    </source>
</evidence>
<protein>
    <submittedName>
        <fullName evidence="2">Uncharacterized protein</fullName>
    </submittedName>
</protein>
<proteinExistence type="predicted"/>
<dbReference type="Proteomes" id="UP000061348">
    <property type="component" value="Unassembled WGS sequence"/>
</dbReference>
<evidence type="ECO:0000256" key="1">
    <source>
        <dbReference type="SAM" id="MobiDB-lite"/>
    </source>
</evidence>
<accession>A0A109LH99</accession>
<reference evidence="2 3" key="1">
    <citation type="submission" date="2015-05" db="EMBL/GenBank/DDBJ databases">
        <title>A genomic and transcriptomic approach to investigate the blue pigment phenotype in Pseudomonas fluorescens.</title>
        <authorList>
            <person name="Andreani N.A."/>
            <person name="Cardazzo B."/>
        </authorList>
    </citation>
    <scope>NUCLEOTIDE SEQUENCE [LARGE SCALE GENOMIC DNA]</scope>
    <source>
        <strain evidence="2 3">Ps_22</strain>
    </source>
</reference>
<feature type="compositionally biased region" description="Polar residues" evidence="1">
    <location>
        <begin position="95"/>
        <end position="107"/>
    </location>
</feature>
<gene>
    <name evidence="2" type="ORF">PFLmoz3_02647</name>
</gene>
<evidence type="ECO:0000313" key="3">
    <source>
        <dbReference type="Proteomes" id="UP000061348"/>
    </source>
</evidence>
<feature type="region of interest" description="Disordered" evidence="1">
    <location>
        <begin position="71"/>
        <end position="120"/>
    </location>
</feature>
<dbReference type="EMBL" id="LCYA01000067">
    <property type="protein sequence ID" value="KWV87710.1"/>
    <property type="molecule type" value="Genomic_DNA"/>
</dbReference>
<organism evidence="2 3">
    <name type="scientific">Pseudomonas fluorescens</name>
    <dbReference type="NCBI Taxonomy" id="294"/>
    <lineage>
        <taxon>Bacteria</taxon>
        <taxon>Pseudomonadati</taxon>
        <taxon>Pseudomonadota</taxon>
        <taxon>Gammaproteobacteria</taxon>
        <taxon>Pseudomonadales</taxon>
        <taxon>Pseudomonadaceae</taxon>
        <taxon>Pseudomonas</taxon>
    </lineage>
</organism>